<evidence type="ECO:0000313" key="1">
    <source>
        <dbReference type="EMBL" id="KAK9046311.1"/>
    </source>
</evidence>
<protein>
    <submittedName>
        <fullName evidence="1">Uncharacterized protein</fullName>
    </submittedName>
</protein>
<dbReference type="Proteomes" id="UP001396334">
    <property type="component" value="Unassembled WGS sequence"/>
</dbReference>
<name>A0ABR2U9R3_9ROSI</name>
<keyword evidence="2" id="KW-1185">Reference proteome</keyword>
<reference evidence="1 2" key="1">
    <citation type="journal article" date="2024" name="G3 (Bethesda)">
        <title>Genome assembly of Hibiscus sabdariffa L. provides insights into metabolisms of medicinal natural products.</title>
        <authorList>
            <person name="Kim T."/>
        </authorList>
    </citation>
    <scope>NUCLEOTIDE SEQUENCE [LARGE SCALE GENOMIC DNA]</scope>
    <source>
        <strain evidence="1">TK-2024</strain>
        <tissue evidence="1">Old leaves</tissue>
    </source>
</reference>
<accession>A0ABR2U9R3</accession>
<gene>
    <name evidence="1" type="ORF">V6N11_052203</name>
</gene>
<organism evidence="1 2">
    <name type="scientific">Hibiscus sabdariffa</name>
    <name type="common">roselle</name>
    <dbReference type="NCBI Taxonomy" id="183260"/>
    <lineage>
        <taxon>Eukaryota</taxon>
        <taxon>Viridiplantae</taxon>
        <taxon>Streptophyta</taxon>
        <taxon>Embryophyta</taxon>
        <taxon>Tracheophyta</taxon>
        <taxon>Spermatophyta</taxon>
        <taxon>Magnoliopsida</taxon>
        <taxon>eudicotyledons</taxon>
        <taxon>Gunneridae</taxon>
        <taxon>Pentapetalae</taxon>
        <taxon>rosids</taxon>
        <taxon>malvids</taxon>
        <taxon>Malvales</taxon>
        <taxon>Malvaceae</taxon>
        <taxon>Malvoideae</taxon>
        <taxon>Hibiscus</taxon>
    </lineage>
</organism>
<proteinExistence type="predicted"/>
<dbReference type="EMBL" id="JBBPBN010000001">
    <property type="protein sequence ID" value="KAK9046311.1"/>
    <property type="molecule type" value="Genomic_DNA"/>
</dbReference>
<comment type="caution">
    <text evidence="1">The sequence shown here is derived from an EMBL/GenBank/DDBJ whole genome shotgun (WGS) entry which is preliminary data.</text>
</comment>
<evidence type="ECO:0000313" key="2">
    <source>
        <dbReference type="Proteomes" id="UP001396334"/>
    </source>
</evidence>
<sequence length="96" mass="10491">MCALIWIKAVNETLLLNDGNWWNNPLKSIVSSSPVASLAWIPPEAGTVKFDVDGGCNLKADGCGGIFRSNMGMYELFFSGVQGREYHSKGPRRCVP</sequence>